<gene>
    <name evidence="8" type="ORF">GCM10010873_11680</name>
</gene>
<evidence type="ECO:0000256" key="2">
    <source>
        <dbReference type="ARBA" id="ARBA00023015"/>
    </source>
</evidence>
<evidence type="ECO:0000259" key="7">
    <source>
        <dbReference type="Pfam" id="PF08281"/>
    </source>
</evidence>
<keyword evidence="4" id="KW-0238">DNA-binding</keyword>
<dbReference type="InterPro" id="IPR039425">
    <property type="entry name" value="RNA_pol_sigma-70-like"/>
</dbReference>
<dbReference type="InterPro" id="IPR013324">
    <property type="entry name" value="RNA_pol_sigma_r3/r4-like"/>
</dbReference>
<dbReference type="Pfam" id="PF04542">
    <property type="entry name" value="Sigma70_r2"/>
    <property type="match status" value="1"/>
</dbReference>
<accession>A0AA37WZW7</accession>
<dbReference type="Gene3D" id="1.10.1740.10">
    <property type="match status" value="1"/>
</dbReference>
<comment type="caution">
    <text evidence="8">The sequence shown here is derived from an EMBL/GenBank/DDBJ whole genome shotgun (WGS) entry which is preliminary data.</text>
</comment>
<dbReference type="AlphaFoldDB" id="A0AA37WZW7"/>
<dbReference type="PANTHER" id="PTHR43133:SF58">
    <property type="entry name" value="ECF RNA POLYMERASE SIGMA FACTOR SIGD"/>
    <property type="match status" value="1"/>
</dbReference>
<keyword evidence="5" id="KW-0804">Transcription</keyword>
<dbReference type="InterPro" id="IPR013325">
    <property type="entry name" value="RNA_pol_sigma_r2"/>
</dbReference>
<dbReference type="GO" id="GO:0003677">
    <property type="term" value="F:DNA binding"/>
    <property type="evidence" value="ECO:0007669"/>
    <property type="project" value="UniProtKB-KW"/>
</dbReference>
<evidence type="ECO:0000313" key="8">
    <source>
        <dbReference type="EMBL" id="GLS86194.1"/>
    </source>
</evidence>
<dbReference type="GO" id="GO:0016987">
    <property type="term" value="F:sigma factor activity"/>
    <property type="evidence" value="ECO:0007669"/>
    <property type="project" value="UniProtKB-KW"/>
</dbReference>
<dbReference type="InterPro" id="IPR036388">
    <property type="entry name" value="WH-like_DNA-bd_sf"/>
</dbReference>
<dbReference type="GO" id="GO:0006352">
    <property type="term" value="P:DNA-templated transcription initiation"/>
    <property type="evidence" value="ECO:0007669"/>
    <property type="project" value="InterPro"/>
</dbReference>
<dbReference type="SUPFAM" id="SSF88946">
    <property type="entry name" value="Sigma2 domain of RNA polymerase sigma factors"/>
    <property type="match status" value="1"/>
</dbReference>
<evidence type="ECO:0000256" key="4">
    <source>
        <dbReference type="ARBA" id="ARBA00023125"/>
    </source>
</evidence>
<evidence type="ECO:0000259" key="6">
    <source>
        <dbReference type="Pfam" id="PF04542"/>
    </source>
</evidence>
<sequence>MHVTEDALATLLLAANVDDRQAYAQFLRAVTPIIRGIVRARSRSLAPDQHEDIVQDVLLAIHRKRQTWDPGQPVRPWLYAITRYKIIDAYRKRGVAVHLPIEDYADVLAAEQAADPLAARDDRAEVDHLLGQLDPRSAEVVRALVLRDEAQADVSARLQISPGNLRVMLHRSMKRMAQLGRRGEP</sequence>
<protein>
    <submittedName>
        <fullName evidence="8">RNA polymerase sigma factor</fullName>
    </submittedName>
</protein>
<keyword evidence="3" id="KW-0731">Sigma factor</keyword>
<evidence type="ECO:0000313" key="9">
    <source>
        <dbReference type="Proteomes" id="UP001157355"/>
    </source>
</evidence>
<dbReference type="InterPro" id="IPR013249">
    <property type="entry name" value="RNA_pol_sigma70_r4_t2"/>
</dbReference>
<dbReference type="NCBIfam" id="TIGR02937">
    <property type="entry name" value="sigma70-ECF"/>
    <property type="match status" value="1"/>
</dbReference>
<comment type="similarity">
    <text evidence="1">Belongs to the sigma-70 factor family. ECF subfamily.</text>
</comment>
<name>A0AA37WZW7_9RHOB</name>
<dbReference type="SUPFAM" id="SSF88659">
    <property type="entry name" value="Sigma3 and sigma4 domains of RNA polymerase sigma factors"/>
    <property type="match status" value="1"/>
</dbReference>
<dbReference type="Proteomes" id="UP001157355">
    <property type="component" value="Unassembled WGS sequence"/>
</dbReference>
<feature type="domain" description="RNA polymerase sigma factor 70 region 4 type 2" evidence="7">
    <location>
        <begin position="124"/>
        <end position="176"/>
    </location>
</feature>
<proteinExistence type="inferred from homology"/>
<keyword evidence="2" id="KW-0805">Transcription regulation</keyword>
<dbReference type="EMBL" id="BSPP01000004">
    <property type="protein sequence ID" value="GLS86194.1"/>
    <property type="molecule type" value="Genomic_DNA"/>
</dbReference>
<feature type="domain" description="RNA polymerase sigma-70 region 2" evidence="6">
    <location>
        <begin position="31"/>
        <end position="94"/>
    </location>
</feature>
<evidence type="ECO:0000256" key="1">
    <source>
        <dbReference type="ARBA" id="ARBA00010641"/>
    </source>
</evidence>
<dbReference type="PANTHER" id="PTHR43133">
    <property type="entry name" value="RNA POLYMERASE ECF-TYPE SIGMA FACTO"/>
    <property type="match status" value="1"/>
</dbReference>
<dbReference type="Gene3D" id="1.10.10.10">
    <property type="entry name" value="Winged helix-like DNA-binding domain superfamily/Winged helix DNA-binding domain"/>
    <property type="match status" value="1"/>
</dbReference>
<dbReference type="Pfam" id="PF08281">
    <property type="entry name" value="Sigma70_r4_2"/>
    <property type="match status" value="1"/>
</dbReference>
<dbReference type="InterPro" id="IPR014284">
    <property type="entry name" value="RNA_pol_sigma-70_dom"/>
</dbReference>
<evidence type="ECO:0000256" key="5">
    <source>
        <dbReference type="ARBA" id="ARBA00023163"/>
    </source>
</evidence>
<organism evidence="8 9">
    <name type="scientific">Cypionkella aquatica</name>
    <dbReference type="NCBI Taxonomy" id="1756042"/>
    <lineage>
        <taxon>Bacteria</taxon>
        <taxon>Pseudomonadati</taxon>
        <taxon>Pseudomonadota</taxon>
        <taxon>Alphaproteobacteria</taxon>
        <taxon>Rhodobacterales</taxon>
        <taxon>Paracoccaceae</taxon>
        <taxon>Cypionkella</taxon>
    </lineage>
</organism>
<evidence type="ECO:0000256" key="3">
    <source>
        <dbReference type="ARBA" id="ARBA00023082"/>
    </source>
</evidence>
<dbReference type="InterPro" id="IPR007627">
    <property type="entry name" value="RNA_pol_sigma70_r2"/>
</dbReference>
<reference evidence="8 9" key="1">
    <citation type="journal article" date="2014" name="Int. J. Syst. Evol. Microbiol.">
        <title>Complete genome sequence of Corynebacterium casei LMG S-19264T (=DSM 44701T), isolated from a smear-ripened cheese.</title>
        <authorList>
            <consortium name="US DOE Joint Genome Institute (JGI-PGF)"/>
            <person name="Walter F."/>
            <person name="Albersmeier A."/>
            <person name="Kalinowski J."/>
            <person name="Ruckert C."/>
        </authorList>
    </citation>
    <scope>NUCLEOTIDE SEQUENCE [LARGE SCALE GENOMIC DNA]</scope>
    <source>
        <strain evidence="8 9">NBRC 111766</strain>
    </source>
</reference>
<keyword evidence="9" id="KW-1185">Reference proteome</keyword>